<reference evidence="2 3" key="1">
    <citation type="journal article" date="1995" name="Virology">
        <title>Analysis of 45 kb of DNA located at the left end of the chlorella virus PBCV-1 genome.</title>
        <authorList>
            <person name="Lu Z."/>
            <person name="Li Y."/>
            <person name="Zhang Y."/>
            <person name="Kutish G.F."/>
            <person name="Rock D.L."/>
            <person name="Van Etten J.L."/>
        </authorList>
    </citation>
    <scope>NUCLEOTIDE SEQUENCE [LARGE SCALE GENOMIC DNA]</scope>
</reference>
<reference evidence="2 3" key="4">
    <citation type="journal article" date="1996" name="Virology">
        <title>Analysis of 76 kb of the chlorella virus PBCV-1 330-kb genome: map positions 182 to 258.</title>
        <authorList>
            <person name="Kutish G.F."/>
            <person name="Li Y."/>
            <person name="Lu Z."/>
            <person name="Furuta M."/>
            <person name="Rock D.L."/>
            <person name="Van Etten J.L."/>
        </authorList>
    </citation>
    <scope>NUCLEOTIDE SEQUENCE [LARGE SCALE GENOMIC DNA]</scope>
</reference>
<gene>
    <name evidence="2" type="primary">A176L</name>
</gene>
<dbReference type="InterPro" id="IPR014897">
    <property type="entry name" value="PBCV_basic_adap"/>
</dbReference>
<accession>Q84496</accession>
<dbReference type="Proteomes" id="UP000000862">
    <property type="component" value="Segment"/>
</dbReference>
<evidence type="ECO:0000313" key="3">
    <source>
        <dbReference type="Proteomes" id="UP000000862"/>
    </source>
</evidence>
<dbReference type="KEGG" id="vg:918012"/>
<evidence type="ECO:0000313" key="2">
    <source>
        <dbReference type="EMBL" id="AAC96544.1"/>
    </source>
</evidence>
<organismHost>
    <name type="scientific">Chlorella</name>
    <dbReference type="NCBI Taxonomy" id="3071"/>
</organismHost>
<reference evidence="2 3" key="8">
    <citation type="journal article" date="2010" name="J. Virol.">
        <title>Microarray analysis of Paramecium bursaria chlorella virus 1 transcription.</title>
        <authorList>
            <person name="Yanai-Balser G.M."/>
            <person name="Duncan G.A."/>
            <person name="Eudy J.D."/>
            <person name="Wang D."/>
            <person name="Li X."/>
            <person name="Agarkova I.V."/>
            <person name="Dunigan D.D."/>
            <person name="Van Etten J.L."/>
        </authorList>
    </citation>
    <scope>NUCLEOTIDE SEQUENCE [LARGE SCALE GENOMIC DNA]</scope>
</reference>
<reference evidence="2 3" key="6">
    <citation type="journal article" date="1999" name="Virology">
        <title>Chlorella virus PBCV-1 encodes a functional homospermidine synthase.</title>
        <authorList>
            <person name="Kaiser A."/>
            <person name="Vollmert M."/>
            <person name="Tholl D."/>
            <person name="Graves M.V."/>
            <person name="Gurnon J.R."/>
            <person name="Xing W."/>
            <person name="Lisec A.D."/>
            <person name="Nickerson K.W."/>
            <person name="Van Etten J.L."/>
        </authorList>
    </citation>
    <scope>NUCLEOTIDE SEQUENCE [LARGE SCALE GENOMIC DNA]</scope>
</reference>
<organism evidence="2 3">
    <name type="scientific">Paramecium bursaria Chlorella virus 1</name>
    <name type="common">PBCV-1</name>
    <dbReference type="NCBI Taxonomy" id="10506"/>
    <lineage>
        <taxon>Viruses</taxon>
        <taxon>Varidnaviria</taxon>
        <taxon>Bamfordvirae</taxon>
        <taxon>Nucleocytoviricota</taxon>
        <taxon>Megaviricetes</taxon>
        <taxon>Algavirales</taxon>
        <taxon>Phycodnaviridae</taxon>
        <taxon>Chlorovirus</taxon>
        <taxon>Chlorovirus vanettense</taxon>
    </lineage>
</organism>
<dbReference type="EMBL" id="JF411744">
    <property type="protein sequence ID" value="AAC96544.1"/>
    <property type="molecule type" value="Genomic_DNA"/>
</dbReference>
<protein>
    <recommendedName>
        <fullName evidence="1">PBCV-specific basic adaptor domain-containing protein</fullName>
    </recommendedName>
</protein>
<dbReference type="GeneID" id="918012"/>
<feature type="domain" description="PBCV-specific basic adaptor" evidence="1">
    <location>
        <begin position="37"/>
        <end position="73"/>
    </location>
</feature>
<sequence length="77" mass="9167">MYWYIYKTMPPRKIAPNPRAVPKKKMKIVPAVDGAVPRVDRFGRQVYRDPTGTFYVRDGKRIVYVRKTFPKVQYRFG</sequence>
<reference evidence="2 3" key="7">
    <citation type="journal article" date="2000" name="Virology">
        <title>Characterization of a beta-1,3-glucanase encoded by chlorella virus PBCV-1.</title>
        <authorList>
            <person name="Sun L."/>
            <person name="Gurnon J.R."/>
            <person name="Adams B.J."/>
            <person name="Graves M.V."/>
            <person name="Van Etten J.L."/>
        </authorList>
    </citation>
    <scope>NUCLEOTIDE SEQUENCE [LARGE SCALE GENOMIC DNA]</scope>
</reference>
<reference evidence="2 3" key="5">
    <citation type="journal article" date="1997" name="Virology">
        <title>Analysis of 74 kb of DNA located at the right end of the 330-kb chlorella virus PBCV-1 genome.</title>
        <authorList>
            <person name="Li Y."/>
            <person name="Lu Z."/>
            <person name="Sun L."/>
            <person name="Ropp S."/>
            <person name="Kutish G.F."/>
            <person name="Rock D.L."/>
            <person name="Van Etten J.L."/>
        </authorList>
    </citation>
    <scope>NUCLEOTIDE SEQUENCE [LARGE SCALE GENOMIC DNA]</scope>
</reference>
<dbReference type="Pfam" id="PF08789">
    <property type="entry name" value="PBCV_basic_adap"/>
    <property type="match status" value="1"/>
</dbReference>
<reference evidence="2 3" key="3">
    <citation type="journal article" date="1996" name="Virology">
        <title>Analysis of 94 kb of the chlorella virus PBCV-1 330-kb genome: map positions 88 to 182.</title>
        <authorList>
            <person name="Lu Z."/>
            <person name="Li Y."/>
            <person name="Que Q."/>
            <person name="Kutish G.F."/>
            <person name="Rock D.L."/>
            <person name="Van Etten J.L."/>
        </authorList>
    </citation>
    <scope>NUCLEOTIDE SEQUENCE [LARGE SCALE GENOMIC DNA]</scope>
</reference>
<evidence type="ECO:0000259" key="1">
    <source>
        <dbReference type="Pfam" id="PF08789"/>
    </source>
</evidence>
<name>Q84496_PBCV1</name>
<dbReference type="OrthoDB" id="35329at10239"/>
<dbReference type="RefSeq" id="NP_048524.1">
    <property type="nucleotide sequence ID" value="NC_000852.5"/>
</dbReference>
<dbReference type="PIR" id="T17667">
    <property type="entry name" value="T17667"/>
</dbReference>
<reference evidence="2 3" key="2">
    <citation type="journal article" date="1995" name="Virology">
        <title>Analysis of 43 kb of the Chlorella virus PBCV-1 330-kb genome: map positions 45 to 88.</title>
        <authorList>
            <person name="Li Y."/>
            <person name="Lu Z."/>
            <person name="Burbank D.E."/>
            <person name="Kutish G.F."/>
            <person name="Rock D.L."/>
            <person name="Van Etten J.L."/>
        </authorList>
    </citation>
    <scope>NUCLEOTIDE SEQUENCE [LARGE SCALE GENOMIC DNA]</scope>
</reference>
<proteinExistence type="predicted"/>
<keyword evidence="3" id="KW-1185">Reference proteome</keyword>